<reference evidence="2" key="1">
    <citation type="submission" date="2014-07" db="EMBL/GenBank/DDBJ databases">
        <authorList>
            <person name="Martin A.A"/>
            <person name="De Silva N."/>
        </authorList>
    </citation>
    <scope>NUCLEOTIDE SEQUENCE</scope>
</reference>
<accession>A0A0K0G0B5</accession>
<protein>
    <submittedName>
        <fullName evidence="3">Uncharacterized protein</fullName>
    </submittedName>
</protein>
<feature type="compositionally biased region" description="Polar residues" evidence="1">
    <location>
        <begin position="100"/>
        <end position="109"/>
    </location>
</feature>
<dbReference type="WBParaSite" id="SVE_1815000.1">
    <property type="protein sequence ID" value="SVE_1815000.1"/>
    <property type="gene ID" value="SVE_1815000"/>
</dbReference>
<evidence type="ECO:0000313" key="2">
    <source>
        <dbReference type="Proteomes" id="UP000035680"/>
    </source>
</evidence>
<keyword evidence="2" id="KW-1185">Reference proteome</keyword>
<evidence type="ECO:0000256" key="1">
    <source>
        <dbReference type="SAM" id="MobiDB-lite"/>
    </source>
</evidence>
<dbReference type="AlphaFoldDB" id="A0A0K0G0B5"/>
<feature type="compositionally biased region" description="Basic residues" evidence="1">
    <location>
        <begin position="40"/>
        <end position="49"/>
    </location>
</feature>
<sequence>MNQDRTKRVDKTKDKTSSTTKRHTKEKKVNSVNSTNQDKHVKKKEKKKEKKEDVENHHKNSKEVAKKKAEKPTIRSNPSQIQDQPGYQCLYMAPTSQCNNAANKSQEANNFERKFDYGKPTTSPLAGNKPPPPQQPQTVLQTQVIQGKDDLYENLSVFRNG</sequence>
<reference evidence="3" key="2">
    <citation type="submission" date="2015-08" db="UniProtKB">
        <authorList>
            <consortium name="WormBaseParasite"/>
        </authorList>
    </citation>
    <scope>IDENTIFICATION</scope>
</reference>
<feature type="region of interest" description="Disordered" evidence="1">
    <location>
        <begin position="100"/>
        <end position="140"/>
    </location>
</feature>
<feature type="compositionally biased region" description="Basic and acidic residues" evidence="1">
    <location>
        <begin position="50"/>
        <end position="73"/>
    </location>
</feature>
<feature type="compositionally biased region" description="Polar residues" evidence="1">
    <location>
        <begin position="74"/>
        <end position="85"/>
    </location>
</feature>
<organism evidence="2 3">
    <name type="scientific">Strongyloides venezuelensis</name>
    <name type="common">Threadworm</name>
    <dbReference type="NCBI Taxonomy" id="75913"/>
    <lineage>
        <taxon>Eukaryota</taxon>
        <taxon>Metazoa</taxon>
        <taxon>Ecdysozoa</taxon>
        <taxon>Nematoda</taxon>
        <taxon>Chromadorea</taxon>
        <taxon>Rhabditida</taxon>
        <taxon>Tylenchina</taxon>
        <taxon>Panagrolaimomorpha</taxon>
        <taxon>Strongyloidoidea</taxon>
        <taxon>Strongyloididae</taxon>
        <taxon>Strongyloides</taxon>
    </lineage>
</organism>
<evidence type="ECO:0000313" key="3">
    <source>
        <dbReference type="WBParaSite" id="SVE_1815000.1"/>
    </source>
</evidence>
<feature type="region of interest" description="Disordered" evidence="1">
    <location>
        <begin position="1"/>
        <end position="87"/>
    </location>
</feature>
<name>A0A0K0G0B5_STRVS</name>
<proteinExistence type="predicted"/>
<feature type="compositionally biased region" description="Basic and acidic residues" evidence="1">
    <location>
        <begin position="1"/>
        <end position="16"/>
    </location>
</feature>
<dbReference type="Proteomes" id="UP000035680">
    <property type="component" value="Unassembled WGS sequence"/>
</dbReference>